<keyword evidence="3" id="KW-1185">Reference proteome</keyword>
<evidence type="ECO:0000313" key="4">
    <source>
        <dbReference type="Proteomes" id="UP000325313"/>
    </source>
</evidence>
<dbReference type="EMBL" id="VSWC01000131">
    <property type="protein sequence ID" value="KAA1080635.1"/>
    <property type="molecule type" value="Genomic_DNA"/>
</dbReference>
<dbReference type="Proteomes" id="UP000325313">
    <property type="component" value="Unassembled WGS sequence"/>
</dbReference>
<dbReference type="AlphaFoldDB" id="A0A5B0MUG9"/>
<sequence>MVTWLEILEHIQSSQILCWLNFQPFISMRMSIVIFINFRNLAPGWRPLFRTILFEAAFPPRTYRYTIVQQPSVPDSHVNESGLTIRGTSYEVRTEHSPRKSVSCGSFKACSPGGLKGRPVDGKWDLSRDLHLRTC</sequence>
<name>A0A5B0MUG9_PUCGR</name>
<dbReference type="EMBL" id="VDEP01000103">
    <property type="protein sequence ID" value="KAA1131595.1"/>
    <property type="molecule type" value="Genomic_DNA"/>
</dbReference>
<evidence type="ECO:0000313" key="1">
    <source>
        <dbReference type="EMBL" id="KAA1080635.1"/>
    </source>
</evidence>
<accession>A0A5B0MUG9</accession>
<proteinExistence type="predicted"/>
<evidence type="ECO:0000313" key="2">
    <source>
        <dbReference type="EMBL" id="KAA1131595.1"/>
    </source>
</evidence>
<protein>
    <submittedName>
        <fullName evidence="1">Uncharacterized protein</fullName>
    </submittedName>
</protein>
<comment type="caution">
    <text evidence="1">The sequence shown here is derived from an EMBL/GenBank/DDBJ whole genome shotgun (WGS) entry which is preliminary data.</text>
</comment>
<organism evidence="1 3">
    <name type="scientific">Puccinia graminis f. sp. tritici</name>
    <dbReference type="NCBI Taxonomy" id="56615"/>
    <lineage>
        <taxon>Eukaryota</taxon>
        <taxon>Fungi</taxon>
        <taxon>Dikarya</taxon>
        <taxon>Basidiomycota</taxon>
        <taxon>Pucciniomycotina</taxon>
        <taxon>Pucciniomycetes</taxon>
        <taxon>Pucciniales</taxon>
        <taxon>Pucciniaceae</taxon>
        <taxon>Puccinia</taxon>
    </lineage>
</organism>
<evidence type="ECO:0000313" key="3">
    <source>
        <dbReference type="Proteomes" id="UP000324748"/>
    </source>
</evidence>
<gene>
    <name evidence="1" type="ORF">PGT21_015373</name>
    <name evidence="2" type="ORF">PGTUg99_032597</name>
</gene>
<dbReference type="Proteomes" id="UP000324748">
    <property type="component" value="Unassembled WGS sequence"/>
</dbReference>
<reference evidence="3 4" key="1">
    <citation type="submission" date="2019-05" db="EMBL/GenBank/DDBJ databases">
        <title>Emergence of the Ug99 lineage of the wheat stem rust pathogen through somatic hybridization.</title>
        <authorList>
            <person name="Li F."/>
            <person name="Upadhyaya N.M."/>
            <person name="Sperschneider J."/>
            <person name="Matny O."/>
            <person name="Nguyen-Phuc H."/>
            <person name="Mago R."/>
            <person name="Raley C."/>
            <person name="Miller M.E."/>
            <person name="Silverstein K.A.T."/>
            <person name="Henningsen E."/>
            <person name="Hirsch C.D."/>
            <person name="Visser B."/>
            <person name="Pretorius Z.A."/>
            <person name="Steffenson B.J."/>
            <person name="Schwessinger B."/>
            <person name="Dodds P.N."/>
            <person name="Figueroa M."/>
        </authorList>
    </citation>
    <scope>NUCLEOTIDE SEQUENCE [LARGE SCALE GENOMIC DNA]</scope>
    <source>
        <strain evidence="1">21-0</strain>
        <strain evidence="2 4">Ug99</strain>
    </source>
</reference>